<dbReference type="GO" id="GO:0003677">
    <property type="term" value="F:DNA binding"/>
    <property type="evidence" value="ECO:0007669"/>
    <property type="project" value="UniProtKB-KW"/>
</dbReference>
<protein>
    <submittedName>
        <fullName evidence="15">DNA excision repair protein ERCC-2</fullName>
    </submittedName>
</protein>
<sequence length="767" mass="87191">MKVAVRTLCEFAAREGSLEHRYTPSPTADEGIKGHKALQARRPASYQPEYLLEGECAGIRLRGKADGYVTDKSVPTLEEIKTHRGDLARVGIGQRQLHMAQLKVYGALLCLRDNLSSVNLRLVYYDITKDFETPLDKQFDSQTLITFLSALCLRYHEWYCQESAHRKRRDESLMHLAFPFPEFRTHQRSLSENVYKSISIGLTLLLEAPTGIGKTLGVAYPALMAMPRRKLDRLFILTARTTGRQLILDSLAKLKPASDSDERLPLRILELTAKEKVCEYPDRSCHGESCPLAQGFFDRLPAARQAAIEAYWLDQTQIKILASSHHICPYFLSQEMARWSDVVIGDVNHYFDQQAILYGLTRQNGWRVVPLIDEAHNLIDRARGMYSAQLNQHQLRKTALSAPDSLKKPIRSVQRAWSKLIKQHIDGLSTSKINDQLLDLNTVPTELNTSLQRLVSDLTEYMTDHPVVPELQSLLFDTLSFMKLTEHFGDHSLCTLSIKQRTTKGKRPGYDASLWIRNLIPADFLTERFTQAHANILFSATLNPAEYYQDLLGLPENALWKTSPSPFSSTQLDLRIVNLSTRFNDREGSIKPIIERIEQQFRSAPGNYLVYLSSFAYLDLLTKSFKEHCSDILSITQISGMNETDRVEFIQQFRNHRGIVGFAVLGGAFSEGIDLPGDALVGVFIATLGLPPFDHYHDQLAIRLQSRFQQGYRYTYLYPGIRKVVQAAGRLIRTPQDTGIIELIDDRFDSQEVNALLPEWWRKSGAE</sequence>
<dbReference type="PANTHER" id="PTHR11472:SF34">
    <property type="entry name" value="REGULATOR OF TELOMERE ELONGATION HELICASE 1"/>
    <property type="match status" value="1"/>
</dbReference>
<evidence type="ECO:0000256" key="2">
    <source>
        <dbReference type="ARBA" id="ARBA00022723"/>
    </source>
</evidence>
<keyword evidence="5" id="KW-0378">Hydrolase</keyword>
<dbReference type="GO" id="GO:0006281">
    <property type="term" value="P:DNA repair"/>
    <property type="evidence" value="ECO:0007669"/>
    <property type="project" value="UniProtKB-KW"/>
</dbReference>
<reference evidence="15 16" key="1">
    <citation type="submission" date="2018-07" db="EMBL/GenBank/DDBJ databases">
        <title>Genomic Encyclopedia of Type Strains, Phase III (KMG-III): the genomes of soil and plant-associated and newly described type strains.</title>
        <authorList>
            <person name="Whitman W."/>
        </authorList>
    </citation>
    <scope>NUCLEOTIDE SEQUENCE [LARGE SCALE GENOMIC DNA]</scope>
    <source>
        <strain evidence="15 16">CECT 7731</strain>
    </source>
</reference>
<keyword evidence="7" id="KW-0067">ATP-binding</keyword>
<keyword evidence="2" id="KW-0479">Metal-binding</keyword>
<proteinExistence type="inferred from homology"/>
<evidence type="ECO:0000256" key="7">
    <source>
        <dbReference type="ARBA" id="ARBA00022840"/>
    </source>
</evidence>
<dbReference type="PANTHER" id="PTHR11472">
    <property type="entry name" value="DNA REPAIR DEAD HELICASE RAD3/XP-D SUBFAMILY MEMBER"/>
    <property type="match status" value="1"/>
</dbReference>
<keyword evidence="6" id="KW-0347">Helicase</keyword>
<dbReference type="Proteomes" id="UP000253506">
    <property type="component" value="Unassembled WGS sequence"/>
</dbReference>
<evidence type="ECO:0000256" key="6">
    <source>
        <dbReference type="ARBA" id="ARBA00022806"/>
    </source>
</evidence>
<dbReference type="SUPFAM" id="SSF52540">
    <property type="entry name" value="P-loop containing nucleoside triphosphate hydrolases"/>
    <property type="match status" value="1"/>
</dbReference>
<dbReference type="GO" id="GO:0051539">
    <property type="term" value="F:4 iron, 4 sulfur cluster binding"/>
    <property type="evidence" value="ECO:0007669"/>
    <property type="project" value="UniProtKB-KW"/>
</dbReference>
<evidence type="ECO:0000313" key="16">
    <source>
        <dbReference type="Proteomes" id="UP000253506"/>
    </source>
</evidence>
<dbReference type="InterPro" id="IPR027417">
    <property type="entry name" value="P-loop_NTPase"/>
</dbReference>
<evidence type="ECO:0000256" key="5">
    <source>
        <dbReference type="ARBA" id="ARBA00022801"/>
    </source>
</evidence>
<dbReference type="InterPro" id="IPR014013">
    <property type="entry name" value="Helic_SF1/SF2_ATP-bd_DinG/Rad3"/>
</dbReference>
<dbReference type="Pfam" id="PF06733">
    <property type="entry name" value="DEAD_2"/>
    <property type="match status" value="1"/>
</dbReference>
<evidence type="ECO:0000256" key="9">
    <source>
        <dbReference type="ARBA" id="ARBA00023014"/>
    </source>
</evidence>
<evidence type="ECO:0000256" key="12">
    <source>
        <dbReference type="ARBA" id="ARBA00023235"/>
    </source>
</evidence>
<dbReference type="Gene3D" id="1.10.275.30">
    <property type="match status" value="1"/>
</dbReference>
<keyword evidence="8" id="KW-0408">Iron</keyword>
<comment type="similarity">
    <text evidence="13">Belongs to the helicase family. DinG subfamily.</text>
</comment>
<name>A0A369A1D7_9GAMM</name>
<dbReference type="Pfam" id="PF13307">
    <property type="entry name" value="Helicase_C_2"/>
    <property type="match status" value="1"/>
</dbReference>
<dbReference type="SMART" id="SM00488">
    <property type="entry name" value="DEXDc2"/>
    <property type="match status" value="1"/>
</dbReference>
<feature type="domain" description="Helicase ATP-binding" evidence="14">
    <location>
        <begin position="173"/>
        <end position="454"/>
    </location>
</feature>
<keyword evidence="4" id="KW-0227">DNA damage</keyword>
<evidence type="ECO:0000259" key="14">
    <source>
        <dbReference type="PROSITE" id="PS51193"/>
    </source>
</evidence>
<dbReference type="InterPro" id="IPR010614">
    <property type="entry name" value="RAD3-like_helicase_DEAD"/>
</dbReference>
<dbReference type="GO" id="GO:0046872">
    <property type="term" value="F:metal ion binding"/>
    <property type="evidence" value="ECO:0007669"/>
    <property type="project" value="UniProtKB-KW"/>
</dbReference>
<gene>
    <name evidence="15" type="ORF">DFP77_11774</name>
</gene>
<dbReference type="EMBL" id="QPJQ01000017">
    <property type="protein sequence ID" value="RCX01294.1"/>
    <property type="molecule type" value="Genomic_DNA"/>
</dbReference>
<evidence type="ECO:0000256" key="8">
    <source>
        <dbReference type="ARBA" id="ARBA00023004"/>
    </source>
</evidence>
<evidence type="ECO:0000256" key="1">
    <source>
        <dbReference type="ARBA" id="ARBA00022485"/>
    </source>
</evidence>
<evidence type="ECO:0000256" key="10">
    <source>
        <dbReference type="ARBA" id="ARBA00023125"/>
    </source>
</evidence>
<dbReference type="InterPro" id="IPR045028">
    <property type="entry name" value="DinG/Rad3-like"/>
</dbReference>
<evidence type="ECO:0000256" key="4">
    <source>
        <dbReference type="ARBA" id="ARBA00022763"/>
    </source>
</evidence>
<keyword evidence="9" id="KW-0411">Iron-sulfur</keyword>
<keyword evidence="10" id="KW-0238">DNA-binding</keyword>
<evidence type="ECO:0000256" key="11">
    <source>
        <dbReference type="ARBA" id="ARBA00023204"/>
    </source>
</evidence>
<evidence type="ECO:0000256" key="3">
    <source>
        <dbReference type="ARBA" id="ARBA00022741"/>
    </source>
</evidence>
<accession>A0A369A1D7</accession>
<keyword evidence="12" id="KW-0413">Isomerase</keyword>
<keyword evidence="1" id="KW-0004">4Fe-4S</keyword>
<comment type="caution">
    <text evidence="15">The sequence shown here is derived from an EMBL/GenBank/DDBJ whole genome shotgun (WGS) entry which is preliminary data.</text>
</comment>
<evidence type="ECO:0000256" key="13">
    <source>
        <dbReference type="ARBA" id="ARBA00038058"/>
    </source>
</evidence>
<evidence type="ECO:0000313" key="15">
    <source>
        <dbReference type="EMBL" id="RCX01294.1"/>
    </source>
</evidence>
<dbReference type="InterPro" id="IPR006554">
    <property type="entry name" value="Helicase-like_DEXD_c2"/>
</dbReference>
<dbReference type="SMART" id="SM00491">
    <property type="entry name" value="HELICc2"/>
    <property type="match status" value="1"/>
</dbReference>
<dbReference type="GO" id="GO:0005524">
    <property type="term" value="F:ATP binding"/>
    <property type="evidence" value="ECO:0007669"/>
    <property type="project" value="UniProtKB-KW"/>
</dbReference>
<dbReference type="GO" id="GO:0003678">
    <property type="term" value="F:DNA helicase activity"/>
    <property type="evidence" value="ECO:0007669"/>
    <property type="project" value="InterPro"/>
</dbReference>
<dbReference type="PROSITE" id="PS51193">
    <property type="entry name" value="HELICASE_ATP_BIND_2"/>
    <property type="match status" value="1"/>
</dbReference>
<dbReference type="InterPro" id="IPR006555">
    <property type="entry name" value="ATP-dep_Helicase_C"/>
</dbReference>
<keyword evidence="11" id="KW-0234">DNA repair</keyword>
<dbReference type="Gene3D" id="3.40.50.300">
    <property type="entry name" value="P-loop containing nucleotide triphosphate hydrolases"/>
    <property type="match status" value="2"/>
</dbReference>
<dbReference type="AlphaFoldDB" id="A0A369A1D7"/>
<dbReference type="GO" id="GO:0016818">
    <property type="term" value="F:hydrolase activity, acting on acid anhydrides, in phosphorus-containing anhydrides"/>
    <property type="evidence" value="ECO:0007669"/>
    <property type="project" value="InterPro"/>
</dbReference>
<organism evidence="15 16">
    <name type="scientific">Marinomonas foliarum</name>
    <dbReference type="NCBI Taxonomy" id="491950"/>
    <lineage>
        <taxon>Bacteria</taxon>
        <taxon>Pseudomonadati</taxon>
        <taxon>Pseudomonadota</taxon>
        <taxon>Gammaproteobacteria</taxon>
        <taxon>Oceanospirillales</taxon>
        <taxon>Oceanospirillaceae</taxon>
        <taxon>Marinomonas</taxon>
    </lineage>
</organism>
<keyword evidence="3" id="KW-0547">Nucleotide-binding</keyword>
<dbReference type="OrthoDB" id="9765586at2"/>